<keyword evidence="1 4" id="KW-0808">Transferase</keyword>
<dbReference type="PROSITE" id="PS50507">
    <property type="entry name" value="RDRP_SSRNA_POS"/>
    <property type="match status" value="1"/>
</dbReference>
<dbReference type="GO" id="GO:0003723">
    <property type="term" value="F:RNA binding"/>
    <property type="evidence" value="ECO:0007669"/>
    <property type="project" value="InterPro"/>
</dbReference>
<comment type="catalytic activity">
    <reaction evidence="4">
        <text>RNA(n) + a ribonucleoside 5'-triphosphate = RNA(n+1) + diphosphate</text>
        <dbReference type="Rhea" id="RHEA:21248"/>
        <dbReference type="Rhea" id="RHEA-COMP:14527"/>
        <dbReference type="Rhea" id="RHEA-COMP:17342"/>
        <dbReference type="ChEBI" id="CHEBI:33019"/>
        <dbReference type="ChEBI" id="CHEBI:61557"/>
        <dbReference type="ChEBI" id="CHEBI:140395"/>
        <dbReference type="EC" id="2.7.7.48"/>
    </reaction>
</comment>
<evidence type="ECO:0000259" key="5">
    <source>
        <dbReference type="PROSITE" id="PS50507"/>
    </source>
</evidence>
<accession>A0A897ZT05</accession>
<dbReference type="EC" id="2.7.7.48" evidence="4"/>
<protein>
    <recommendedName>
        <fullName evidence="4">RNA-directed RNA polymerase</fullName>
        <ecNumber evidence="4">2.7.7.48</ecNumber>
    </recommendedName>
</protein>
<name>A0A897ZT05_9VIRU</name>
<dbReference type="EMBL" id="MW397641">
    <property type="protein sequence ID" value="QSH48608.1"/>
    <property type="molecule type" value="Genomic_RNA"/>
</dbReference>
<keyword evidence="4" id="KW-0547">Nucleotide-binding</keyword>
<dbReference type="InterPro" id="IPR007094">
    <property type="entry name" value="RNA-dir_pol_PSvirus"/>
</dbReference>
<evidence type="ECO:0000256" key="4">
    <source>
        <dbReference type="RuleBase" id="RU363062"/>
    </source>
</evidence>
<keyword evidence="2 4" id="KW-0548">Nucleotidyltransferase</keyword>
<dbReference type="InterPro" id="IPR043502">
    <property type="entry name" value="DNA/RNA_pol_sf"/>
</dbReference>
<keyword evidence="3 4" id="KW-0693">Viral RNA replication</keyword>
<sequence>MRCIDQVRTLEVSQSINYTTDGKFISQNVKFNRNIQFYTPIINPKIKYFYYPSCKETILAAYMKRHKPVILEEYDENIDLFPFMKKYHVQSKSWDEQTYIQSMKPPSKSAMYQRAYEKYLQDHRIRYTVTPFTKIEKMKTTKYKAPRLIQAYDPMFNIKFGRHIKALEHKTISHKKIGKHFGKGTTELISNKILYFSKKYKWYTEGDHKSFDAHVTDEQNAATHRSYAACTQHDKELQKMAKKTRVNKCMSQSGDRYKIKGTVMSGSPDTSFKNCKINLAILDRTIAVYRLTNPLFRGEAIVNGDDFIIFSNYAIDIKLFASLLRCCNMECELLPSTNVITNVSFCGSKLCICENGQSLLIHDFTKVLDTFGMTHRVNVDRERYLNDLAICFAYMHAHEPIGHAFSTAFNIKITPNNIPIPNTVEDKLQYIMSTLTIPFISTGIITDSIYRAYPDIDKWISKIHALPSLIKSKTSSTPINVHIDHNNEQISVTETNLK</sequence>
<dbReference type="GO" id="GO:0000166">
    <property type="term" value="F:nucleotide binding"/>
    <property type="evidence" value="ECO:0007669"/>
    <property type="project" value="UniProtKB-KW"/>
</dbReference>
<organism evidence="6">
    <name type="scientific">Andrena associated bee virus-1</name>
    <dbReference type="NCBI Taxonomy" id="2811531"/>
    <lineage>
        <taxon>Viruses</taxon>
        <taxon>Riboviria</taxon>
    </lineage>
</organism>
<keyword evidence="4" id="KW-0696">RNA-directed RNA polymerase</keyword>
<reference evidence="6" key="1">
    <citation type="journal article" name="Viruses">
        <title>Metatranscriptome Analysis of Sympatric Bee Species Identifies Bee Virus Variants and a New Virus, Andrena-Associated Bee Virus-1.</title>
        <authorList>
            <person name="Daughenbaugh K.F."/>
            <person name="Kahnonitch I."/>
            <person name="Carey C.C."/>
            <person name="McMenamin A.J."/>
            <person name="Wiegand T."/>
            <person name="Erez T."/>
            <person name="Arkin N."/>
            <person name="Ross B."/>
            <person name="Wiedenheft B."/>
            <person name="Sadeh A."/>
            <person name="Chejanovsky N."/>
            <person name="Mandelik Y."/>
            <person name="Flenniken M.L."/>
        </authorList>
    </citation>
    <scope>NUCLEOTIDE SEQUENCE</scope>
    <source>
        <strain evidence="6">AnBV-1/Israel/2018</strain>
    </source>
</reference>
<dbReference type="Pfam" id="PF00998">
    <property type="entry name" value="RdRP_3"/>
    <property type="match status" value="1"/>
</dbReference>
<dbReference type="GO" id="GO:0003968">
    <property type="term" value="F:RNA-directed RNA polymerase activity"/>
    <property type="evidence" value="ECO:0007669"/>
    <property type="project" value="UniProtKB-KW"/>
</dbReference>
<evidence type="ECO:0000256" key="3">
    <source>
        <dbReference type="ARBA" id="ARBA00022953"/>
    </source>
</evidence>
<feature type="domain" description="RdRp catalytic" evidence="5">
    <location>
        <begin position="201"/>
        <end position="319"/>
    </location>
</feature>
<dbReference type="InterPro" id="IPR002166">
    <property type="entry name" value="RNA_pol_HCV"/>
</dbReference>
<evidence type="ECO:0000256" key="1">
    <source>
        <dbReference type="ARBA" id="ARBA00022679"/>
    </source>
</evidence>
<dbReference type="GO" id="GO:0039694">
    <property type="term" value="P:viral RNA genome replication"/>
    <property type="evidence" value="ECO:0007669"/>
    <property type="project" value="InterPro"/>
</dbReference>
<evidence type="ECO:0000313" key="6">
    <source>
        <dbReference type="EMBL" id="QSH48608.1"/>
    </source>
</evidence>
<evidence type="ECO:0000256" key="2">
    <source>
        <dbReference type="ARBA" id="ARBA00022695"/>
    </source>
</evidence>
<dbReference type="SUPFAM" id="SSF56672">
    <property type="entry name" value="DNA/RNA polymerases"/>
    <property type="match status" value="1"/>
</dbReference>
<proteinExistence type="predicted"/>